<dbReference type="GO" id="GO:0005783">
    <property type="term" value="C:endoplasmic reticulum"/>
    <property type="evidence" value="ECO:0007669"/>
    <property type="project" value="TreeGrafter"/>
</dbReference>
<evidence type="ECO:0000256" key="10">
    <source>
        <dbReference type="ARBA" id="ARBA00022989"/>
    </source>
</evidence>
<dbReference type="GO" id="GO:0000287">
    <property type="term" value="F:magnesium ion binding"/>
    <property type="evidence" value="ECO:0007669"/>
    <property type="project" value="UniProtKB-UniRule"/>
</dbReference>
<evidence type="ECO:0000259" key="19">
    <source>
        <dbReference type="Pfam" id="PF16212"/>
    </source>
</evidence>
<feature type="binding site" evidence="14">
    <location>
        <position position="567"/>
    </location>
    <ligand>
        <name>ATP</name>
        <dbReference type="ChEBI" id="CHEBI:30616"/>
    </ligand>
</feature>
<dbReference type="InterPro" id="IPR032631">
    <property type="entry name" value="P-type_ATPase_N"/>
</dbReference>
<feature type="binding site" evidence="14">
    <location>
        <position position="772"/>
    </location>
    <ligand>
        <name>ATP</name>
        <dbReference type="ChEBI" id="CHEBI:30616"/>
    </ligand>
</feature>
<dbReference type="InterPro" id="IPR008250">
    <property type="entry name" value="ATPase_P-typ_transduc_dom_A_sf"/>
</dbReference>
<feature type="binding site" evidence="14">
    <location>
        <position position="420"/>
    </location>
    <ligand>
        <name>ATP</name>
        <dbReference type="ChEBI" id="CHEBI:30616"/>
    </ligand>
</feature>
<dbReference type="Gene3D" id="3.40.50.1000">
    <property type="entry name" value="HAD superfamily/HAD-like"/>
    <property type="match status" value="1"/>
</dbReference>
<comment type="similarity">
    <text evidence="3 16">Belongs to the cation transport ATPase (P-type) (TC 3.A.3) family. Type IV subfamily.</text>
</comment>
<dbReference type="EC" id="7.6.2.1" evidence="16"/>
<dbReference type="GO" id="GO:0016887">
    <property type="term" value="F:ATP hydrolysis activity"/>
    <property type="evidence" value="ECO:0007669"/>
    <property type="project" value="InterPro"/>
</dbReference>
<feature type="transmembrane region" description="Helical" evidence="16">
    <location>
        <begin position="81"/>
        <end position="99"/>
    </location>
</feature>
<dbReference type="InterPro" id="IPR023298">
    <property type="entry name" value="ATPase_P-typ_TM_dom_sf"/>
</dbReference>
<feature type="binding site" evidence="14">
    <location>
        <position position="796"/>
    </location>
    <ligand>
        <name>ATP</name>
        <dbReference type="ChEBI" id="CHEBI:30616"/>
    </ligand>
</feature>
<dbReference type="NCBIfam" id="TIGR01494">
    <property type="entry name" value="ATPase_P-type"/>
    <property type="match status" value="1"/>
</dbReference>
<feature type="domain" description="P-type ATPase C-terminal" evidence="19">
    <location>
        <begin position="819"/>
        <end position="1070"/>
    </location>
</feature>
<keyword evidence="11 16" id="KW-0472">Membrane</keyword>
<dbReference type="Pfam" id="PF16212">
    <property type="entry name" value="PhoLip_ATPase_C"/>
    <property type="match status" value="1"/>
</dbReference>
<feature type="domain" description="P-type ATPase A" evidence="17">
    <location>
        <begin position="140"/>
        <end position="285"/>
    </location>
</feature>
<feature type="transmembrane region" description="Helical" evidence="16">
    <location>
        <begin position="356"/>
        <end position="374"/>
    </location>
</feature>
<evidence type="ECO:0000256" key="16">
    <source>
        <dbReference type="RuleBase" id="RU362033"/>
    </source>
</evidence>
<dbReference type="Pfam" id="PF00122">
    <property type="entry name" value="E1-E2_ATPase"/>
    <property type="match status" value="1"/>
</dbReference>
<feature type="transmembrane region" description="Helical" evidence="16">
    <location>
        <begin position="105"/>
        <end position="121"/>
    </location>
</feature>
<dbReference type="InterPro" id="IPR006539">
    <property type="entry name" value="P-type_ATPase_IV"/>
</dbReference>
<feature type="transmembrane region" description="Helical" evidence="16">
    <location>
        <begin position="885"/>
        <end position="903"/>
    </location>
</feature>
<feature type="binding site" evidence="14">
    <location>
        <position position="421"/>
    </location>
    <ligand>
        <name>ATP</name>
        <dbReference type="ChEBI" id="CHEBI:30616"/>
    </ligand>
</feature>
<gene>
    <name evidence="20" type="primary">ATP11B</name>
</gene>
<dbReference type="InterPro" id="IPR023214">
    <property type="entry name" value="HAD_sf"/>
</dbReference>
<evidence type="ECO:0000256" key="1">
    <source>
        <dbReference type="ARBA" id="ARBA00004141"/>
    </source>
</evidence>
<evidence type="ECO:0000313" key="20">
    <source>
        <dbReference type="EMBL" id="CDW19997.1"/>
    </source>
</evidence>
<evidence type="ECO:0000256" key="2">
    <source>
        <dbReference type="ARBA" id="ARBA00004308"/>
    </source>
</evidence>
<feature type="binding site" evidence="14">
    <location>
        <position position="678"/>
    </location>
    <ligand>
        <name>ATP</name>
        <dbReference type="ChEBI" id="CHEBI:30616"/>
    </ligand>
</feature>
<dbReference type="Gene3D" id="2.70.150.10">
    <property type="entry name" value="Calcium-transporting ATPase, cytoplasmic transduction domain A"/>
    <property type="match status" value="1"/>
</dbReference>
<evidence type="ECO:0000259" key="18">
    <source>
        <dbReference type="Pfam" id="PF16209"/>
    </source>
</evidence>
<dbReference type="FunFam" id="3.40.50.1000:FF:000014">
    <property type="entry name" value="Phospholipid-transporting ATPase"/>
    <property type="match status" value="1"/>
</dbReference>
<dbReference type="Pfam" id="PF13246">
    <property type="entry name" value="Cation_ATPase"/>
    <property type="match status" value="1"/>
</dbReference>
<feature type="binding site" evidence="15">
    <location>
        <position position="422"/>
    </location>
    <ligand>
        <name>Mg(2+)</name>
        <dbReference type="ChEBI" id="CHEBI:18420"/>
    </ligand>
</feature>
<dbReference type="SUPFAM" id="SSF81660">
    <property type="entry name" value="Metal cation-transporting ATPase, ATP-binding domain N"/>
    <property type="match status" value="1"/>
</dbReference>
<dbReference type="InterPro" id="IPR018303">
    <property type="entry name" value="ATPase_P-typ_P_site"/>
</dbReference>
<keyword evidence="6 14" id="KW-0547">Nucleotide-binding</keyword>
<dbReference type="SFLD" id="SFLDF00027">
    <property type="entry name" value="p-type_atpase"/>
    <property type="match status" value="1"/>
</dbReference>
<feature type="binding site" evidence="15">
    <location>
        <position position="420"/>
    </location>
    <ligand>
        <name>Mg(2+)</name>
        <dbReference type="ChEBI" id="CHEBI:18420"/>
    </ligand>
</feature>
<feature type="binding site" evidence="14">
    <location>
        <position position="680"/>
    </location>
    <ligand>
        <name>ATP</name>
        <dbReference type="ChEBI" id="CHEBI:30616"/>
    </ligand>
</feature>
<feature type="transmembrane region" description="Helical" evidence="16">
    <location>
        <begin position="1045"/>
        <end position="1066"/>
    </location>
</feature>
<name>A0A0K2T334_LEPSM</name>
<evidence type="ECO:0000256" key="15">
    <source>
        <dbReference type="PIRSR" id="PIRSR606539-3"/>
    </source>
</evidence>
<evidence type="ECO:0000259" key="17">
    <source>
        <dbReference type="Pfam" id="PF00122"/>
    </source>
</evidence>
<evidence type="ECO:0000256" key="7">
    <source>
        <dbReference type="ARBA" id="ARBA00022840"/>
    </source>
</evidence>
<dbReference type="PANTHER" id="PTHR24092:SF175">
    <property type="entry name" value="PHOSPHOLIPID-TRANSPORTING ATPASE"/>
    <property type="match status" value="1"/>
</dbReference>
<feature type="binding site" evidence="14">
    <location>
        <position position="797"/>
    </location>
    <ligand>
        <name>ATP</name>
        <dbReference type="ChEBI" id="CHEBI:30616"/>
    </ligand>
</feature>
<evidence type="ECO:0000256" key="14">
    <source>
        <dbReference type="PIRSR" id="PIRSR606539-2"/>
    </source>
</evidence>
<feature type="binding site" evidence="15">
    <location>
        <position position="793"/>
    </location>
    <ligand>
        <name>Mg(2+)</name>
        <dbReference type="ChEBI" id="CHEBI:18420"/>
    </ligand>
</feature>
<evidence type="ECO:0000256" key="5">
    <source>
        <dbReference type="ARBA" id="ARBA00022723"/>
    </source>
</evidence>
<feature type="domain" description="P-type ATPase N-terminal" evidence="18">
    <location>
        <begin position="54"/>
        <end position="109"/>
    </location>
</feature>
<dbReference type="NCBIfam" id="TIGR01652">
    <property type="entry name" value="ATPase-Plipid"/>
    <property type="match status" value="1"/>
</dbReference>
<evidence type="ECO:0000256" key="11">
    <source>
        <dbReference type="ARBA" id="ARBA00023136"/>
    </source>
</evidence>
<dbReference type="PRINTS" id="PR00119">
    <property type="entry name" value="CATATPASE"/>
</dbReference>
<reference evidence="20" key="1">
    <citation type="submission" date="2014-05" db="EMBL/GenBank/DDBJ databases">
        <authorList>
            <person name="Chronopoulou M."/>
        </authorList>
    </citation>
    <scope>NUCLEOTIDE SEQUENCE</scope>
    <source>
        <tissue evidence="20">Whole organism</tissue>
    </source>
</reference>
<evidence type="ECO:0000256" key="8">
    <source>
        <dbReference type="ARBA" id="ARBA00022842"/>
    </source>
</evidence>
<dbReference type="PANTHER" id="PTHR24092">
    <property type="entry name" value="PROBABLE PHOSPHOLIPID-TRANSPORTING ATPASE"/>
    <property type="match status" value="1"/>
</dbReference>
<proteinExistence type="inferred from homology"/>
<keyword evidence="10 16" id="KW-1133">Transmembrane helix</keyword>
<evidence type="ECO:0000256" key="4">
    <source>
        <dbReference type="ARBA" id="ARBA00022692"/>
    </source>
</evidence>
<sequence length="1118" mass="127008">MTGNTNNYGSKRYSRNRFRFLTTKRNAGRYGNRIINVGDAPPPLLEEEVDDSVQTVFVDNSIKSSKYTILTFLPCNLFFQFRRFANFYFLIVALIQLIIDSPVSPLTSISPLVFVVLVTMMKQGYEDYKRHKNDSIINNRPVTRLKHGIVQRIPSSKIEVGDVLQIHEGDDFPADLILLSSSDPRGRAYIMTANLDGETNLKTVLSPKPTQNLKKAEDLSDFSCRIECENPNSDLQKFVGRILVPGNTKEPLSQENLLLRGTSLKHTAYVFGCVVYTGQDTKMSKNSKMTPIKFSTVELSLNRYLLFFVVLLLAEVFLASILRFTQGLDLELVGPVPWYLGPSVVVNIYQVIQDSLSFLVLFNYVVPISLYVTLEFQKFVGSFFLLWDEKLIDPDTGNPPICNSSDLNEELGQVEYLFSDKTGTLTENVMLFKECSIDGLRFADSATSLLSLNETKSSEKSINHFLQSLALCHTVEVSINDSDLHYEASSPDEKALVDICRKYGTAFMGTFDTGDEQSEEEILQLVIKDRPKEQLFKRMRILEFDSDRKCMSVIVQDEEGNIRLICKGAESSVLPNCISGEIEITKEHVDIYGTVGLRTLVVCEKQLTESELDQYLVKLKEASISLVNRSEKLKDVYREIEKDLHVLGAVAIEDKLQDGVKETLIRLGQAGIKIWILTGDKRETALNISQSCGHYDPSTMHLLDLCKEGSQVSDAITDYLYKTRVGDDRNCLVIDGKAVRSLFAFKDTIEPFLNLALRCRSVICCRMSPLQKAEIVKLIKNSPESPITASIGDGGNDVSMIQEAHVGFGIMGKEGRAAVRSSDFAFGKFRHLQRVLLVHGHWYYVRVAILVHYFFYKNVVGFTPQLIYAFFNNFSAQTLYNGVNLTLYNIVFTSLPIFVYGLIEQNISADDLLQRPDLYKKIANNALLDFKNFIIWFSAGVWHAIVIFFGFYLLCEDVDLSRVSFGLGIYQTSLIVVSVRLLVQSRYWNMYLIGSVFVSLAGFVIFTFIFHSLRIPSSFYGIVTDYWLPVDRLTYWEIYILMSRYQIWFGWLLLVVVCISLDLFVLTSKKSAKDFETVFKMLKSKFGKKSFDLNSQRWEDTTAFTNMAFVISREDIKH</sequence>
<feature type="transmembrane region" description="Helical" evidence="16">
    <location>
        <begin position="304"/>
        <end position="324"/>
    </location>
</feature>
<dbReference type="Pfam" id="PF16209">
    <property type="entry name" value="PhoLip_ATPase_N"/>
    <property type="match status" value="1"/>
</dbReference>
<dbReference type="OrthoDB" id="377733at2759"/>
<keyword evidence="4 16" id="KW-0812">Transmembrane</keyword>
<feature type="active site" description="4-aspartylphosphate intermediate" evidence="13">
    <location>
        <position position="420"/>
    </location>
</feature>
<dbReference type="AlphaFoldDB" id="A0A0K2T334"/>
<keyword evidence="5 15" id="KW-0479">Metal-binding</keyword>
<evidence type="ECO:0000256" key="12">
    <source>
        <dbReference type="ARBA" id="ARBA00034036"/>
    </source>
</evidence>
<dbReference type="InterPro" id="IPR023299">
    <property type="entry name" value="ATPase_P-typ_cyto_dom_N"/>
</dbReference>
<dbReference type="InterPro" id="IPR044492">
    <property type="entry name" value="P_typ_ATPase_HD_dom"/>
</dbReference>
<comment type="catalytic activity">
    <reaction evidence="12 16">
        <text>ATP + H2O + phospholipidSide 1 = ADP + phosphate + phospholipidSide 2.</text>
        <dbReference type="EC" id="7.6.2.1"/>
    </reaction>
</comment>
<dbReference type="SUPFAM" id="SSF81665">
    <property type="entry name" value="Calcium ATPase, transmembrane domain M"/>
    <property type="match status" value="1"/>
</dbReference>
<dbReference type="SFLD" id="SFLDG00002">
    <property type="entry name" value="C1.7:_P-type_atpase_like"/>
    <property type="match status" value="1"/>
</dbReference>
<keyword evidence="7 14" id="KW-0067">ATP-binding</keyword>
<evidence type="ECO:0000256" key="6">
    <source>
        <dbReference type="ARBA" id="ARBA00022741"/>
    </source>
</evidence>
<dbReference type="GO" id="GO:0045332">
    <property type="term" value="P:phospholipid translocation"/>
    <property type="evidence" value="ECO:0007669"/>
    <property type="project" value="TreeGrafter"/>
</dbReference>
<dbReference type="Gene3D" id="3.40.1110.10">
    <property type="entry name" value="Calcium-transporting ATPase, cytoplasmic domain N"/>
    <property type="match status" value="1"/>
</dbReference>
<dbReference type="InterPro" id="IPR032630">
    <property type="entry name" value="P_typ_ATPase_c"/>
</dbReference>
<evidence type="ECO:0000256" key="13">
    <source>
        <dbReference type="PIRSR" id="PIRSR606539-1"/>
    </source>
</evidence>
<accession>A0A0K2T334</accession>
<dbReference type="InterPro" id="IPR036412">
    <property type="entry name" value="HAD-like_sf"/>
</dbReference>
<feature type="binding site" evidence="14">
    <location>
        <position position="766"/>
    </location>
    <ligand>
        <name>ATP</name>
        <dbReference type="ChEBI" id="CHEBI:30616"/>
    </ligand>
</feature>
<feature type="transmembrane region" description="Helical" evidence="16">
    <location>
        <begin position="835"/>
        <end position="856"/>
    </location>
</feature>
<dbReference type="EMBL" id="HACA01002636">
    <property type="protein sequence ID" value="CDW19997.1"/>
    <property type="molecule type" value="Transcribed_RNA"/>
</dbReference>
<dbReference type="InterPro" id="IPR001757">
    <property type="entry name" value="P_typ_ATPase"/>
</dbReference>
<protein>
    <recommendedName>
        <fullName evidence="16">Phospholipid-transporting ATPase</fullName>
        <ecNumber evidence="16">7.6.2.1</ecNumber>
    </recommendedName>
</protein>
<dbReference type="SUPFAM" id="SSF81653">
    <property type="entry name" value="Calcium ATPase, transduction domain A"/>
    <property type="match status" value="1"/>
</dbReference>
<feature type="binding site" evidence="14">
    <location>
        <position position="598"/>
    </location>
    <ligand>
        <name>ATP</name>
        <dbReference type="ChEBI" id="CHEBI:30616"/>
    </ligand>
</feature>
<dbReference type="GO" id="GO:0005886">
    <property type="term" value="C:plasma membrane"/>
    <property type="evidence" value="ECO:0007669"/>
    <property type="project" value="TreeGrafter"/>
</dbReference>
<dbReference type="InterPro" id="IPR059000">
    <property type="entry name" value="ATPase_P-type_domA"/>
</dbReference>
<dbReference type="SUPFAM" id="SSF56784">
    <property type="entry name" value="HAD-like"/>
    <property type="match status" value="1"/>
</dbReference>
<feature type="transmembrane region" description="Helical" evidence="16">
    <location>
        <begin position="933"/>
        <end position="953"/>
    </location>
</feature>
<evidence type="ECO:0000256" key="9">
    <source>
        <dbReference type="ARBA" id="ARBA00022967"/>
    </source>
</evidence>
<comment type="cofactor">
    <cofactor evidence="15">
        <name>Mg(2+)</name>
        <dbReference type="ChEBI" id="CHEBI:18420"/>
    </cofactor>
</comment>
<dbReference type="GO" id="GO:0005524">
    <property type="term" value="F:ATP binding"/>
    <property type="evidence" value="ECO:0007669"/>
    <property type="project" value="UniProtKB-UniRule"/>
</dbReference>
<keyword evidence="9 16" id="KW-1278">Translocase</keyword>
<organism evidence="20">
    <name type="scientific">Lepeophtheirus salmonis</name>
    <name type="common">Salmon louse</name>
    <name type="synonym">Caligus salmonis</name>
    <dbReference type="NCBI Taxonomy" id="72036"/>
    <lineage>
        <taxon>Eukaryota</taxon>
        <taxon>Metazoa</taxon>
        <taxon>Ecdysozoa</taxon>
        <taxon>Arthropoda</taxon>
        <taxon>Crustacea</taxon>
        <taxon>Multicrustacea</taxon>
        <taxon>Hexanauplia</taxon>
        <taxon>Copepoda</taxon>
        <taxon>Siphonostomatoida</taxon>
        <taxon>Caligidae</taxon>
        <taxon>Lepeophtheirus</taxon>
    </lineage>
</organism>
<feature type="binding site" evidence="14">
    <location>
        <position position="493"/>
    </location>
    <ligand>
        <name>ATP</name>
        <dbReference type="ChEBI" id="CHEBI:30616"/>
    </ligand>
</feature>
<keyword evidence="8 15" id="KW-0460">Magnesium</keyword>
<feature type="binding site" evidence="14">
    <location>
        <position position="679"/>
    </location>
    <ligand>
        <name>ATP</name>
        <dbReference type="ChEBI" id="CHEBI:30616"/>
    </ligand>
</feature>
<feature type="binding site" evidence="14">
    <location>
        <position position="422"/>
    </location>
    <ligand>
        <name>ATP</name>
        <dbReference type="ChEBI" id="CHEBI:30616"/>
    </ligand>
</feature>
<dbReference type="PROSITE" id="PS00154">
    <property type="entry name" value="ATPASE_E1_E2"/>
    <property type="match status" value="1"/>
</dbReference>
<feature type="transmembrane region" description="Helical" evidence="16">
    <location>
        <begin position="990"/>
        <end position="1010"/>
    </location>
</feature>
<dbReference type="GO" id="GO:0140326">
    <property type="term" value="F:ATPase-coupled intramembrane lipid transporter activity"/>
    <property type="evidence" value="ECO:0007669"/>
    <property type="project" value="UniProtKB-EC"/>
</dbReference>
<dbReference type="FunFam" id="3.40.50.1000:FF:000001">
    <property type="entry name" value="Phospholipid-transporting ATPase IC"/>
    <property type="match status" value="1"/>
</dbReference>
<feature type="binding site" evidence="15">
    <location>
        <position position="797"/>
    </location>
    <ligand>
        <name>Mg(2+)</name>
        <dbReference type="ChEBI" id="CHEBI:18420"/>
    </ligand>
</feature>
<dbReference type="SFLD" id="SFLDS00003">
    <property type="entry name" value="Haloacid_Dehalogenase"/>
    <property type="match status" value="1"/>
</dbReference>
<comment type="subcellular location">
    <subcellularLocation>
        <location evidence="2">Endomembrane system</location>
    </subcellularLocation>
    <subcellularLocation>
        <location evidence="1 16">Membrane</location>
        <topology evidence="1 16">Multi-pass membrane protein</topology>
    </subcellularLocation>
</comment>
<evidence type="ECO:0000256" key="3">
    <source>
        <dbReference type="ARBA" id="ARBA00008109"/>
    </source>
</evidence>
<feature type="binding site" evidence="14">
    <location>
        <position position="544"/>
    </location>
    <ligand>
        <name>ATP</name>
        <dbReference type="ChEBI" id="CHEBI:30616"/>
    </ligand>
</feature>